<dbReference type="AlphaFoldDB" id="A0A7W9Q569"/>
<feature type="compositionally biased region" description="Basic residues" evidence="1">
    <location>
        <begin position="199"/>
        <end position="208"/>
    </location>
</feature>
<evidence type="ECO:0000313" key="3">
    <source>
        <dbReference type="Proteomes" id="UP000588098"/>
    </source>
</evidence>
<feature type="region of interest" description="Disordered" evidence="1">
    <location>
        <begin position="186"/>
        <end position="208"/>
    </location>
</feature>
<dbReference type="Proteomes" id="UP000588098">
    <property type="component" value="Unassembled WGS sequence"/>
</dbReference>
<keyword evidence="3" id="KW-1185">Reference proteome</keyword>
<proteinExistence type="predicted"/>
<dbReference type="RefSeq" id="WP_312866677.1">
    <property type="nucleotide sequence ID" value="NZ_JACHJL010000001.1"/>
</dbReference>
<accession>A0A7W9Q569</accession>
<dbReference type="EMBL" id="JACHJL010000001">
    <property type="protein sequence ID" value="MBB5933579.1"/>
    <property type="molecule type" value="Genomic_DNA"/>
</dbReference>
<name>A0A7W9Q569_9ACTN</name>
<reference evidence="2 3" key="1">
    <citation type="submission" date="2020-08" db="EMBL/GenBank/DDBJ databases">
        <title>Genomic Encyclopedia of Type Strains, Phase III (KMG-III): the genomes of soil and plant-associated and newly described type strains.</title>
        <authorList>
            <person name="Whitman W."/>
        </authorList>
    </citation>
    <scope>NUCLEOTIDE SEQUENCE [LARGE SCALE GENOMIC DNA]</scope>
    <source>
        <strain evidence="2 3">CECT 8305</strain>
    </source>
</reference>
<comment type="caution">
    <text evidence="2">The sequence shown here is derived from an EMBL/GenBank/DDBJ whole genome shotgun (WGS) entry which is preliminary data.</text>
</comment>
<sequence>MVIQTATTHPAKLGRPFTRWSIRRLADYLWCNAARPIRIGREALRCLLRRRGVTFPRTKTWKKSSDPDFDGKLDRTEYAINERPDHPFAFGGFDGFGPLGIRPIGGACWAKERSPDRLPTTFHRTHEITYFHGCHSVGADTLWGVNRRRKGINPICAALRSVRSAHPDCAPSYVVLDNLTPARTRASCAGQPGAGSSRVSHRTRPGRT</sequence>
<organism evidence="2 3">
    <name type="scientific">Streptomyces zagrosensis</name>
    <dbReference type="NCBI Taxonomy" id="1042984"/>
    <lineage>
        <taxon>Bacteria</taxon>
        <taxon>Bacillati</taxon>
        <taxon>Actinomycetota</taxon>
        <taxon>Actinomycetes</taxon>
        <taxon>Kitasatosporales</taxon>
        <taxon>Streptomycetaceae</taxon>
        <taxon>Streptomyces</taxon>
    </lineage>
</organism>
<evidence type="ECO:0000313" key="2">
    <source>
        <dbReference type="EMBL" id="MBB5933579.1"/>
    </source>
</evidence>
<protein>
    <recommendedName>
        <fullName evidence="4">Transposase</fullName>
    </recommendedName>
</protein>
<evidence type="ECO:0008006" key="4">
    <source>
        <dbReference type="Google" id="ProtNLM"/>
    </source>
</evidence>
<evidence type="ECO:0000256" key="1">
    <source>
        <dbReference type="SAM" id="MobiDB-lite"/>
    </source>
</evidence>
<gene>
    <name evidence="2" type="ORF">FHS42_000597</name>
</gene>